<gene>
    <name evidence="2" type="ORF">HGMM_F45C05C18</name>
</gene>
<reference evidence="2" key="2">
    <citation type="journal article" date="2012" name="PLoS ONE">
        <title>A Deeply Branching Thermophilic Bacterium with an Ancient Acetyl-CoA Pathway Dominates a Subsurface Ecosystem.</title>
        <authorList>
            <person name="Takami H."/>
            <person name="Noguchi H."/>
            <person name="Takaki Y."/>
            <person name="Uchiyama I."/>
            <person name="Toyoda A."/>
            <person name="Nishi S."/>
            <person name="Chee G.-J."/>
            <person name="Arai W."/>
            <person name="Nunoura T."/>
            <person name="Itoh T."/>
            <person name="Hattori M."/>
            <person name="Takai K."/>
        </authorList>
    </citation>
    <scope>NUCLEOTIDE SEQUENCE</scope>
</reference>
<feature type="transmembrane region" description="Helical" evidence="1">
    <location>
        <begin position="147"/>
        <end position="167"/>
    </location>
</feature>
<accession>H5SVW7</accession>
<keyword evidence="1" id="KW-0472">Membrane</keyword>
<evidence type="ECO:0000256" key="1">
    <source>
        <dbReference type="SAM" id="Phobius"/>
    </source>
</evidence>
<organism evidence="2">
    <name type="scientific">uncultured crenarchaeote</name>
    <dbReference type="NCBI Taxonomy" id="29281"/>
    <lineage>
        <taxon>Archaea</taxon>
        <taxon>Thermoproteota</taxon>
        <taxon>environmental samples</taxon>
    </lineage>
</organism>
<dbReference type="EMBL" id="AP011903">
    <property type="protein sequence ID" value="BAL60303.1"/>
    <property type="molecule type" value="Genomic_DNA"/>
</dbReference>
<keyword evidence="1" id="KW-1133">Transmembrane helix</keyword>
<evidence type="ECO:0000313" key="2">
    <source>
        <dbReference type="EMBL" id="BAL60303.1"/>
    </source>
</evidence>
<name>H5SVW7_9CREN</name>
<sequence length="172" mass="18453">MQKIAYIVMAIAVVGAVTSQIIDKAYAATIVPLPLPLSVDGIAVLNTPYSLGSQGDIYVCIVSTTRQITDIKLIDPDNTFYNYTGSPSLPITLPAHAGQCLHLQTNDFGLASGFNKVGDWAVVVDTVPGKSFIYEFSVTFMVIPESILGAITAVTAPLVALTGYRILRQKRF</sequence>
<proteinExistence type="predicted"/>
<protein>
    <submittedName>
        <fullName evidence="2">Hypothetical conserved protein</fullName>
    </submittedName>
</protein>
<reference evidence="2" key="1">
    <citation type="journal article" date="2005" name="Environ. Microbiol.">
        <title>Genetic and functional properties of uncultivated thermophilic crenarchaeotes from a subsurface gold mine as revealed by analysis of genome fragments.</title>
        <authorList>
            <person name="Nunoura T."/>
            <person name="Hirayama H."/>
            <person name="Takami H."/>
            <person name="Oida H."/>
            <person name="Nishi S."/>
            <person name="Shimamura S."/>
            <person name="Suzuki Y."/>
            <person name="Inagaki F."/>
            <person name="Takai K."/>
            <person name="Nealson K.H."/>
            <person name="Horikoshi K."/>
        </authorList>
    </citation>
    <scope>NUCLEOTIDE SEQUENCE</scope>
</reference>
<keyword evidence="1" id="KW-0812">Transmembrane</keyword>
<dbReference type="AlphaFoldDB" id="H5SVW7"/>